<dbReference type="Proteomes" id="UP000183832">
    <property type="component" value="Unassembled WGS sequence"/>
</dbReference>
<accession>A0A1J1IF63</accession>
<evidence type="ECO:0000313" key="3">
    <source>
        <dbReference type="Proteomes" id="UP000183832"/>
    </source>
</evidence>
<keyword evidence="1" id="KW-1133">Transmembrane helix</keyword>
<proteinExistence type="predicted"/>
<evidence type="ECO:0000256" key="1">
    <source>
        <dbReference type="SAM" id="Phobius"/>
    </source>
</evidence>
<feature type="transmembrane region" description="Helical" evidence="1">
    <location>
        <begin position="22"/>
        <end position="38"/>
    </location>
</feature>
<reference evidence="2 3" key="1">
    <citation type="submission" date="2015-04" db="EMBL/GenBank/DDBJ databases">
        <authorList>
            <person name="Syromyatnikov M.Y."/>
            <person name="Popov V.N."/>
        </authorList>
    </citation>
    <scope>NUCLEOTIDE SEQUENCE [LARGE SCALE GENOMIC DNA]</scope>
</reference>
<gene>
    <name evidence="2" type="ORF">CLUMA_CG012223</name>
</gene>
<name>A0A1J1IF63_9DIPT</name>
<keyword evidence="1" id="KW-0812">Transmembrane</keyword>
<keyword evidence="3" id="KW-1185">Reference proteome</keyword>
<dbReference type="AlphaFoldDB" id="A0A1J1IF63"/>
<keyword evidence="1" id="KW-0472">Membrane</keyword>
<dbReference type="EMBL" id="CVRI01000048">
    <property type="protein sequence ID" value="CRK98856.1"/>
    <property type="molecule type" value="Genomic_DNA"/>
</dbReference>
<evidence type="ECO:0000313" key="2">
    <source>
        <dbReference type="EMBL" id="CRK98856.1"/>
    </source>
</evidence>
<sequence length="39" mass="4850">MIYYRLDQFVQLHNPKHLFEDHLWLVPIFVVVHFLLLSQ</sequence>
<organism evidence="2 3">
    <name type="scientific">Clunio marinus</name>
    <dbReference type="NCBI Taxonomy" id="568069"/>
    <lineage>
        <taxon>Eukaryota</taxon>
        <taxon>Metazoa</taxon>
        <taxon>Ecdysozoa</taxon>
        <taxon>Arthropoda</taxon>
        <taxon>Hexapoda</taxon>
        <taxon>Insecta</taxon>
        <taxon>Pterygota</taxon>
        <taxon>Neoptera</taxon>
        <taxon>Endopterygota</taxon>
        <taxon>Diptera</taxon>
        <taxon>Nematocera</taxon>
        <taxon>Chironomoidea</taxon>
        <taxon>Chironomidae</taxon>
        <taxon>Clunio</taxon>
    </lineage>
</organism>
<protein>
    <submittedName>
        <fullName evidence="2">CLUMA_CG012223, isoform A</fullName>
    </submittedName>
</protein>